<dbReference type="Gene3D" id="3.40.630.30">
    <property type="match status" value="1"/>
</dbReference>
<dbReference type="EMBL" id="CP104013">
    <property type="protein sequence ID" value="UYP45007.1"/>
    <property type="molecule type" value="Genomic_DNA"/>
</dbReference>
<dbReference type="PROSITE" id="PS51186">
    <property type="entry name" value="GNAT"/>
    <property type="match status" value="1"/>
</dbReference>
<dbReference type="Proteomes" id="UP001208689">
    <property type="component" value="Chromosome"/>
</dbReference>
<gene>
    <name evidence="2" type="ORF">NEF87_001292</name>
</gene>
<feature type="domain" description="N-acetyltransferase" evidence="1">
    <location>
        <begin position="148"/>
        <end position="294"/>
    </location>
</feature>
<evidence type="ECO:0000313" key="3">
    <source>
        <dbReference type="Proteomes" id="UP001208689"/>
    </source>
</evidence>
<sequence length="403" mass="46751">MIEVTENLTNLIPNFKELLQYNYVIYAILDKSLKGRVFVDQLPNPRVVVAWDNTDDSGLYLEGPYSSTIAKKINQLIVSDIIPTAVKLDESKDMTCCFAPHDVWIDHVEGEIFKDVPVRHDTRKFFHFEKGKNTILNWKYEFPHHFSVIYYDGLQKEAKSWSGESINLFDFEGFDKIEPLLSNSKDPFACCIIDKKQKKIITRVFTDWNSTNFVETGIQTTEEYRKQGLGSRCAAAMLEFACSRGYKHIGWHCWSENVGSAKTALRAGFEFERSHSVFHLWYNQFDNLMLHLDHLNDGEDGRNTIDVYRILENHISSNSHAYQTSYFQSQPYYRRWITHMKVVSCGNAGEEEAAIEALNQLKTMKVDNLQGVIDDLGKKILNKRLWENPMWKEIITSIESIEN</sequence>
<protein>
    <recommendedName>
        <fullName evidence="1">N-acetyltransferase domain-containing protein</fullName>
    </recommendedName>
</protein>
<reference evidence="2" key="1">
    <citation type="submission" date="2022-09" db="EMBL/GenBank/DDBJ databases">
        <title>Actin cytoskeleton and complex cell architecture in an #Asgard archaeon.</title>
        <authorList>
            <person name="Ponce Toledo R.I."/>
            <person name="Schleper C."/>
            <person name="Rodrigues Oliveira T."/>
            <person name="Wollweber F."/>
            <person name="Xu J."/>
            <person name="Rittmann S."/>
            <person name="Klingl A."/>
            <person name="Pilhofer M."/>
        </authorList>
    </citation>
    <scope>NUCLEOTIDE SEQUENCE</scope>
    <source>
        <strain evidence="2">B-35</strain>
    </source>
</reference>
<organism evidence="2 3">
    <name type="scientific">Candidatus Lokiarchaeum ossiferum</name>
    <dbReference type="NCBI Taxonomy" id="2951803"/>
    <lineage>
        <taxon>Archaea</taxon>
        <taxon>Promethearchaeati</taxon>
        <taxon>Promethearchaeota</taxon>
        <taxon>Promethearchaeia</taxon>
        <taxon>Promethearchaeales</taxon>
        <taxon>Promethearchaeaceae</taxon>
        <taxon>Candidatus Lokiarchaeum</taxon>
    </lineage>
</organism>
<dbReference type="SUPFAM" id="SSF55729">
    <property type="entry name" value="Acyl-CoA N-acyltransferases (Nat)"/>
    <property type="match status" value="1"/>
</dbReference>
<accession>A0ABY6HRI5</accession>
<evidence type="ECO:0000259" key="1">
    <source>
        <dbReference type="PROSITE" id="PS51186"/>
    </source>
</evidence>
<name>A0ABY6HRI5_9ARCH</name>
<dbReference type="Pfam" id="PF12746">
    <property type="entry name" value="GNAT_acetyltran"/>
    <property type="match status" value="1"/>
</dbReference>
<proteinExistence type="predicted"/>
<dbReference type="InterPro" id="IPR027365">
    <property type="entry name" value="GNAT_acetyltra_YdfB-like"/>
</dbReference>
<dbReference type="CDD" id="cd04301">
    <property type="entry name" value="NAT_SF"/>
    <property type="match status" value="1"/>
</dbReference>
<dbReference type="InterPro" id="IPR000182">
    <property type="entry name" value="GNAT_dom"/>
</dbReference>
<keyword evidence="3" id="KW-1185">Reference proteome</keyword>
<evidence type="ECO:0000313" key="2">
    <source>
        <dbReference type="EMBL" id="UYP45007.1"/>
    </source>
</evidence>
<dbReference type="InterPro" id="IPR016181">
    <property type="entry name" value="Acyl_CoA_acyltransferase"/>
</dbReference>